<dbReference type="EMBL" id="CAJVPM010012705">
    <property type="protein sequence ID" value="CAG8589959.1"/>
    <property type="molecule type" value="Genomic_DNA"/>
</dbReference>
<proteinExistence type="predicted"/>
<keyword evidence="2" id="KW-1185">Reference proteome</keyword>
<feature type="non-terminal residue" evidence="1">
    <location>
        <position position="1"/>
    </location>
</feature>
<name>A0ACA9MGG8_9GLOM</name>
<gene>
    <name evidence="1" type="ORF">SCALOS_LOCUS6542</name>
</gene>
<dbReference type="Proteomes" id="UP000789860">
    <property type="component" value="Unassembled WGS sequence"/>
</dbReference>
<feature type="non-terminal residue" evidence="1">
    <location>
        <position position="185"/>
    </location>
</feature>
<organism evidence="1 2">
    <name type="scientific">Scutellospora calospora</name>
    <dbReference type="NCBI Taxonomy" id="85575"/>
    <lineage>
        <taxon>Eukaryota</taxon>
        <taxon>Fungi</taxon>
        <taxon>Fungi incertae sedis</taxon>
        <taxon>Mucoromycota</taxon>
        <taxon>Glomeromycotina</taxon>
        <taxon>Glomeromycetes</taxon>
        <taxon>Diversisporales</taxon>
        <taxon>Gigasporaceae</taxon>
        <taxon>Scutellospora</taxon>
    </lineage>
</organism>
<protein>
    <submittedName>
        <fullName evidence="1">1588_t:CDS:1</fullName>
    </submittedName>
</protein>
<reference evidence="1" key="1">
    <citation type="submission" date="2021-06" db="EMBL/GenBank/DDBJ databases">
        <authorList>
            <person name="Kallberg Y."/>
            <person name="Tangrot J."/>
            <person name="Rosling A."/>
        </authorList>
    </citation>
    <scope>NUCLEOTIDE SEQUENCE</scope>
    <source>
        <strain evidence="1">AU212A</strain>
    </source>
</reference>
<comment type="caution">
    <text evidence="1">The sequence shown here is derived from an EMBL/GenBank/DDBJ whole genome shotgun (WGS) entry which is preliminary data.</text>
</comment>
<evidence type="ECO:0000313" key="2">
    <source>
        <dbReference type="Proteomes" id="UP000789860"/>
    </source>
</evidence>
<accession>A0ACA9MGG8</accession>
<evidence type="ECO:0000313" key="1">
    <source>
        <dbReference type="EMBL" id="CAG8589959.1"/>
    </source>
</evidence>
<sequence>FIQFLIKLSDKESLKLILTPENTIYWYEQDARDTWISKIANKLVEQVVKEKITSQIKVTNTLTPTSKNKILPSATISTKYTASKSTDSAILNENGLKNGASVDEGYKEKVGELKELKVQLAKRNEIDESVKPQDNILDNLKKAHEEETLKIQKEKDEAILSKESDIEALKKEKEGEIEALKKEKA</sequence>